<dbReference type="AlphaFoldDB" id="A0A6P2D6G3"/>
<proteinExistence type="predicted"/>
<dbReference type="EMBL" id="LR593886">
    <property type="protein sequence ID" value="VTR96901.1"/>
    <property type="molecule type" value="Genomic_DNA"/>
</dbReference>
<evidence type="ECO:0000313" key="4">
    <source>
        <dbReference type="Proteomes" id="UP000464178"/>
    </source>
</evidence>
<gene>
    <name evidence="3" type="ORF">SOIL9_09890</name>
</gene>
<evidence type="ECO:0000256" key="1">
    <source>
        <dbReference type="ARBA" id="ARBA00022500"/>
    </source>
</evidence>
<dbReference type="GO" id="GO:0006935">
    <property type="term" value="P:chemotaxis"/>
    <property type="evidence" value="ECO:0007669"/>
    <property type="project" value="UniProtKB-KW"/>
</dbReference>
<keyword evidence="1" id="KW-0145">Chemotaxis</keyword>
<accession>A0A6P2D6G3</accession>
<dbReference type="InterPro" id="IPR028976">
    <property type="entry name" value="CheC-like_sf"/>
</dbReference>
<dbReference type="Proteomes" id="UP000464178">
    <property type="component" value="Chromosome"/>
</dbReference>
<sequence length="173" mass="18078">MAETLAAAMVFPPVVSKAVEESAAAFFKSSCNMTHVPNGTVDENDLGAAGIMSTISFMGDPPWAFAMAFPEESAVTIAKVFAGFEIEFDSPDMGDLVGEIANVIAGDITARLHRKGIKAPMSLPTVVRGSNVSLLTPTGGSSTRLVYAGPGGTCWFNLVGTRTDGVTFRRPGM</sequence>
<dbReference type="SUPFAM" id="SSF103039">
    <property type="entry name" value="CheC-like"/>
    <property type="match status" value="1"/>
</dbReference>
<dbReference type="Gene3D" id="3.40.1550.10">
    <property type="entry name" value="CheC-like"/>
    <property type="match status" value="1"/>
</dbReference>
<evidence type="ECO:0000259" key="2">
    <source>
        <dbReference type="Pfam" id="PF13690"/>
    </source>
</evidence>
<protein>
    <recommendedName>
        <fullName evidence="2">Chemotaxis phosphatase CheX-like domain-containing protein</fullName>
    </recommendedName>
</protein>
<reference evidence="3 4" key="1">
    <citation type="submission" date="2019-05" db="EMBL/GenBank/DDBJ databases">
        <authorList>
            <consortium name="Science for Life Laboratories"/>
        </authorList>
    </citation>
    <scope>NUCLEOTIDE SEQUENCE [LARGE SCALE GENOMIC DNA]</scope>
    <source>
        <strain evidence="3">Soil9</strain>
    </source>
</reference>
<dbReference type="InterPro" id="IPR028051">
    <property type="entry name" value="CheX-like_dom"/>
</dbReference>
<feature type="domain" description="Chemotaxis phosphatase CheX-like" evidence="2">
    <location>
        <begin position="52"/>
        <end position="140"/>
    </location>
</feature>
<organism evidence="3 4">
    <name type="scientific">Gemmata massiliana</name>
    <dbReference type="NCBI Taxonomy" id="1210884"/>
    <lineage>
        <taxon>Bacteria</taxon>
        <taxon>Pseudomonadati</taxon>
        <taxon>Planctomycetota</taxon>
        <taxon>Planctomycetia</taxon>
        <taxon>Gemmatales</taxon>
        <taxon>Gemmataceae</taxon>
        <taxon>Gemmata</taxon>
    </lineage>
</organism>
<evidence type="ECO:0000313" key="3">
    <source>
        <dbReference type="EMBL" id="VTR96901.1"/>
    </source>
</evidence>
<dbReference type="KEGG" id="gms:SOIL9_09890"/>
<name>A0A6P2D6G3_9BACT</name>
<keyword evidence="4" id="KW-1185">Reference proteome</keyword>
<dbReference type="Pfam" id="PF13690">
    <property type="entry name" value="CheX"/>
    <property type="match status" value="1"/>
</dbReference>
<dbReference type="RefSeq" id="WP_162670964.1">
    <property type="nucleotide sequence ID" value="NZ_LR593886.1"/>
</dbReference>